<feature type="domain" description="Endonuclease/exonuclease/phosphatase" evidence="2">
    <location>
        <begin position="57"/>
        <end position="303"/>
    </location>
</feature>
<proteinExistence type="predicted"/>
<feature type="chain" id="PRO_5035220355" description="Endonuclease/exonuclease/phosphatase domain-containing protein" evidence="1">
    <location>
        <begin position="21"/>
        <end position="313"/>
    </location>
</feature>
<evidence type="ECO:0000259" key="2">
    <source>
        <dbReference type="Pfam" id="PF03372"/>
    </source>
</evidence>
<dbReference type="RefSeq" id="WP_204012397.1">
    <property type="nucleotide sequence ID" value="NZ_BOPG01000112.1"/>
</dbReference>
<dbReference type="GO" id="GO:0003824">
    <property type="term" value="F:catalytic activity"/>
    <property type="evidence" value="ECO:0007669"/>
    <property type="project" value="InterPro"/>
</dbReference>
<keyword evidence="4" id="KW-1185">Reference proteome</keyword>
<accession>A0A8J3ZHZ4</accession>
<dbReference type="InterPro" id="IPR036691">
    <property type="entry name" value="Endo/exonu/phosph_ase_sf"/>
</dbReference>
<feature type="signal peptide" evidence="1">
    <location>
        <begin position="1"/>
        <end position="20"/>
    </location>
</feature>
<keyword evidence="1" id="KW-0732">Signal</keyword>
<dbReference type="AlphaFoldDB" id="A0A8J3ZHZ4"/>
<sequence>MAVLGAVVALASLVIGPASATGANPPRAVAQAQPLKLLHFNMAGATLNKGQYPIIGRIIREVQERRPDVISLNEVCDRQYAHLLIQLQAIGYPMAGYFQKSRTFVGTCLRLPDTRHEAGNAILVRGTLTGDQGYMFTTNHVLQAREQPTVSESRSVACVTAVFATGGPPVKACSTHLAPKDSGQANPYAAPEAEVRELARVFGPEAAAGPFILLGDLNLLPGNPALGTLYAAPAGTTGEFWEVDQYRNCTAESCAGPVQGGAPSHGEGKIDYAFVSRGHFTFGYQNVQMIDAGNCDSHACSDHRIFRSEVTLG</sequence>
<evidence type="ECO:0000313" key="4">
    <source>
        <dbReference type="Proteomes" id="UP000612585"/>
    </source>
</evidence>
<name>A0A8J3ZHZ4_9ACTN</name>
<evidence type="ECO:0000313" key="3">
    <source>
        <dbReference type="EMBL" id="GIJ64244.1"/>
    </source>
</evidence>
<protein>
    <recommendedName>
        <fullName evidence="2">Endonuclease/exonuclease/phosphatase domain-containing protein</fullName>
    </recommendedName>
</protein>
<dbReference type="InterPro" id="IPR005135">
    <property type="entry name" value="Endo/exonuclease/phosphatase"/>
</dbReference>
<reference evidence="3" key="1">
    <citation type="submission" date="2021-01" db="EMBL/GenBank/DDBJ databases">
        <title>Whole genome shotgun sequence of Virgisporangium aurantiacum NBRC 16421.</title>
        <authorList>
            <person name="Komaki H."/>
            <person name="Tamura T."/>
        </authorList>
    </citation>
    <scope>NUCLEOTIDE SEQUENCE</scope>
    <source>
        <strain evidence="3">NBRC 16421</strain>
    </source>
</reference>
<dbReference type="Gene3D" id="3.60.10.10">
    <property type="entry name" value="Endonuclease/exonuclease/phosphatase"/>
    <property type="match status" value="1"/>
</dbReference>
<dbReference type="EMBL" id="BOPG01000112">
    <property type="protein sequence ID" value="GIJ64244.1"/>
    <property type="molecule type" value="Genomic_DNA"/>
</dbReference>
<gene>
    <name evidence="3" type="ORF">Vau01_117600</name>
</gene>
<organism evidence="3 4">
    <name type="scientific">Virgisporangium aurantiacum</name>
    <dbReference type="NCBI Taxonomy" id="175570"/>
    <lineage>
        <taxon>Bacteria</taxon>
        <taxon>Bacillati</taxon>
        <taxon>Actinomycetota</taxon>
        <taxon>Actinomycetes</taxon>
        <taxon>Micromonosporales</taxon>
        <taxon>Micromonosporaceae</taxon>
        <taxon>Virgisporangium</taxon>
    </lineage>
</organism>
<comment type="caution">
    <text evidence="3">The sequence shown here is derived from an EMBL/GenBank/DDBJ whole genome shotgun (WGS) entry which is preliminary data.</text>
</comment>
<dbReference type="Pfam" id="PF03372">
    <property type="entry name" value="Exo_endo_phos"/>
    <property type="match status" value="1"/>
</dbReference>
<evidence type="ECO:0000256" key="1">
    <source>
        <dbReference type="SAM" id="SignalP"/>
    </source>
</evidence>
<dbReference type="SUPFAM" id="SSF56219">
    <property type="entry name" value="DNase I-like"/>
    <property type="match status" value="1"/>
</dbReference>
<dbReference type="Proteomes" id="UP000612585">
    <property type="component" value="Unassembled WGS sequence"/>
</dbReference>